<evidence type="ECO:0000256" key="1">
    <source>
        <dbReference type="SAM" id="MobiDB-lite"/>
    </source>
</evidence>
<accession>A0A9P6NQ72</accession>
<evidence type="ECO:0000313" key="3">
    <source>
        <dbReference type="Proteomes" id="UP000886653"/>
    </source>
</evidence>
<evidence type="ECO:0000313" key="2">
    <source>
        <dbReference type="EMBL" id="KAG0151346.1"/>
    </source>
</evidence>
<organism evidence="2 3">
    <name type="scientific">Cronartium quercuum f. sp. fusiforme G11</name>
    <dbReference type="NCBI Taxonomy" id="708437"/>
    <lineage>
        <taxon>Eukaryota</taxon>
        <taxon>Fungi</taxon>
        <taxon>Dikarya</taxon>
        <taxon>Basidiomycota</taxon>
        <taxon>Pucciniomycotina</taxon>
        <taxon>Pucciniomycetes</taxon>
        <taxon>Pucciniales</taxon>
        <taxon>Coleosporiaceae</taxon>
        <taxon>Cronartium</taxon>
    </lineage>
</organism>
<keyword evidence="3" id="KW-1185">Reference proteome</keyword>
<gene>
    <name evidence="2" type="ORF">CROQUDRAFT_651169</name>
</gene>
<reference evidence="2" key="1">
    <citation type="submission" date="2013-11" db="EMBL/GenBank/DDBJ databases">
        <title>Genome sequence of the fusiform rust pathogen reveals effectors for host alternation and coevolution with pine.</title>
        <authorList>
            <consortium name="DOE Joint Genome Institute"/>
            <person name="Smith K."/>
            <person name="Pendleton A."/>
            <person name="Kubisiak T."/>
            <person name="Anderson C."/>
            <person name="Salamov A."/>
            <person name="Aerts A."/>
            <person name="Riley R."/>
            <person name="Clum A."/>
            <person name="Lindquist E."/>
            <person name="Ence D."/>
            <person name="Campbell M."/>
            <person name="Kronenberg Z."/>
            <person name="Feau N."/>
            <person name="Dhillon B."/>
            <person name="Hamelin R."/>
            <person name="Burleigh J."/>
            <person name="Smith J."/>
            <person name="Yandell M."/>
            <person name="Nelson C."/>
            <person name="Grigoriev I."/>
            <person name="Davis J."/>
        </authorList>
    </citation>
    <scope>NUCLEOTIDE SEQUENCE</scope>
    <source>
        <strain evidence="2">G11</strain>
    </source>
</reference>
<dbReference type="Proteomes" id="UP000886653">
    <property type="component" value="Unassembled WGS sequence"/>
</dbReference>
<proteinExistence type="predicted"/>
<dbReference type="EMBL" id="MU167213">
    <property type="protein sequence ID" value="KAG0151346.1"/>
    <property type="molecule type" value="Genomic_DNA"/>
</dbReference>
<protein>
    <submittedName>
        <fullName evidence="2">Uncharacterized protein</fullName>
    </submittedName>
</protein>
<feature type="compositionally biased region" description="Polar residues" evidence="1">
    <location>
        <begin position="9"/>
        <end position="18"/>
    </location>
</feature>
<feature type="region of interest" description="Disordered" evidence="1">
    <location>
        <begin position="1"/>
        <end position="28"/>
    </location>
</feature>
<name>A0A9P6NQ72_9BASI</name>
<comment type="caution">
    <text evidence="2">The sequence shown here is derived from an EMBL/GenBank/DDBJ whole genome shotgun (WGS) entry which is preliminary data.</text>
</comment>
<sequence>MCGIESISPIANLSSSGTPDHHNIGAPQSHHLFSTPLMPLDPQLGSHVVSVAWTPVPFNTQTLSTGQQTPMSQSEGVKGPGVEKVLTVKLTFNGWSQKASNFTKGPVAVESGCRGHWQKWPKALTTASMHMLKVNDIETLQGFKCSSFNLANELDLNEEEEGNSAILQVEDMAGNL</sequence>
<dbReference type="AlphaFoldDB" id="A0A9P6NQ72"/>